<feature type="compositionally biased region" description="Basic and acidic residues" evidence="3">
    <location>
        <begin position="374"/>
        <end position="397"/>
    </location>
</feature>
<keyword evidence="4" id="KW-0472">Membrane</keyword>
<organism evidence="6 7">
    <name type="scientific">Parasphingorhabdus marina DSM 22363</name>
    <dbReference type="NCBI Taxonomy" id="1123272"/>
    <lineage>
        <taxon>Bacteria</taxon>
        <taxon>Pseudomonadati</taxon>
        <taxon>Pseudomonadota</taxon>
        <taxon>Alphaproteobacteria</taxon>
        <taxon>Sphingomonadales</taxon>
        <taxon>Sphingomonadaceae</taxon>
        <taxon>Parasphingorhabdus</taxon>
    </lineage>
</organism>
<feature type="transmembrane region" description="Helical" evidence="4">
    <location>
        <begin position="6"/>
        <end position="27"/>
    </location>
</feature>
<evidence type="ECO:0000256" key="2">
    <source>
        <dbReference type="ARBA" id="ARBA00034247"/>
    </source>
</evidence>
<reference evidence="7" key="1">
    <citation type="submission" date="2016-11" db="EMBL/GenBank/DDBJ databases">
        <authorList>
            <person name="Varghese N."/>
            <person name="Submissions S."/>
        </authorList>
    </citation>
    <scope>NUCLEOTIDE SEQUENCE [LARGE SCALE GENOMIC DNA]</scope>
    <source>
        <strain evidence="7">DSM 22363</strain>
    </source>
</reference>
<dbReference type="CDD" id="cd01949">
    <property type="entry name" value="GGDEF"/>
    <property type="match status" value="1"/>
</dbReference>
<dbReference type="InterPro" id="IPR029787">
    <property type="entry name" value="Nucleotide_cyclase"/>
</dbReference>
<dbReference type="OrthoDB" id="384661at2"/>
<dbReference type="NCBIfam" id="TIGR00254">
    <property type="entry name" value="GGDEF"/>
    <property type="match status" value="1"/>
</dbReference>
<dbReference type="PANTHER" id="PTHR45138:SF9">
    <property type="entry name" value="DIGUANYLATE CYCLASE DGCM-RELATED"/>
    <property type="match status" value="1"/>
</dbReference>
<evidence type="ECO:0000313" key="7">
    <source>
        <dbReference type="Proteomes" id="UP000185192"/>
    </source>
</evidence>
<feature type="domain" description="GGDEF" evidence="5">
    <location>
        <begin position="249"/>
        <end position="381"/>
    </location>
</feature>
<dbReference type="InterPro" id="IPR043128">
    <property type="entry name" value="Rev_trsase/Diguanyl_cyclase"/>
</dbReference>
<feature type="transmembrane region" description="Helical" evidence="4">
    <location>
        <begin position="182"/>
        <end position="209"/>
    </location>
</feature>
<evidence type="ECO:0000256" key="1">
    <source>
        <dbReference type="ARBA" id="ARBA00012528"/>
    </source>
</evidence>
<dbReference type="EC" id="2.7.7.65" evidence="1"/>
<gene>
    <name evidence="6" type="ORF">SAMN02745824_2426</name>
</gene>
<feature type="transmembrane region" description="Helical" evidence="4">
    <location>
        <begin position="118"/>
        <end position="137"/>
    </location>
</feature>
<protein>
    <recommendedName>
        <fullName evidence="1">diguanylate cyclase</fullName>
        <ecNumber evidence="1">2.7.7.65</ecNumber>
    </recommendedName>
</protein>
<dbReference type="Pfam" id="PF00990">
    <property type="entry name" value="GGDEF"/>
    <property type="match status" value="1"/>
</dbReference>
<evidence type="ECO:0000259" key="5">
    <source>
        <dbReference type="PROSITE" id="PS50887"/>
    </source>
</evidence>
<dbReference type="STRING" id="1123272.SAMN02745824_2426"/>
<dbReference type="GO" id="GO:1902201">
    <property type="term" value="P:negative regulation of bacterial-type flagellum-dependent cell motility"/>
    <property type="evidence" value="ECO:0007669"/>
    <property type="project" value="TreeGrafter"/>
</dbReference>
<dbReference type="EMBL" id="FSQW01000002">
    <property type="protein sequence ID" value="SIN95572.1"/>
    <property type="molecule type" value="Genomic_DNA"/>
</dbReference>
<dbReference type="InterPro" id="IPR050469">
    <property type="entry name" value="Diguanylate_Cyclase"/>
</dbReference>
<dbReference type="Gene3D" id="3.30.70.270">
    <property type="match status" value="1"/>
</dbReference>
<comment type="catalytic activity">
    <reaction evidence="2">
        <text>2 GTP = 3',3'-c-di-GMP + 2 diphosphate</text>
        <dbReference type="Rhea" id="RHEA:24898"/>
        <dbReference type="ChEBI" id="CHEBI:33019"/>
        <dbReference type="ChEBI" id="CHEBI:37565"/>
        <dbReference type="ChEBI" id="CHEBI:58805"/>
        <dbReference type="EC" id="2.7.7.65"/>
    </reaction>
</comment>
<keyword evidence="7" id="KW-1185">Reference proteome</keyword>
<name>A0A1N6FJY5_9SPHN</name>
<accession>A0A1N6FJY5</accession>
<feature type="transmembrane region" description="Helical" evidence="4">
    <location>
        <begin position="34"/>
        <end position="54"/>
    </location>
</feature>
<keyword evidence="4" id="KW-0812">Transmembrane</keyword>
<dbReference type="PROSITE" id="PS50887">
    <property type="entry name" value="GGDEF"/>
    <property type="match status" value="1"/>
</dbReference>
<feature type="transmembrane region" description="Helical" evidence="4">
    <location>
        <begin position="93"/>
        <end position="112"/>
    </location>
</feature>
<dbReference type="InterPro" id="IPR000160">
    <property type="entry name" value="GGDEF_dom"/>
</dbReference>
<dbReference type="Proteomes" id="UP000185192">
    <property type="component" value="Unassembled WGS sequence"/>
</dbReference>
<dbReference type="GO" id="GO:0005886">
    <property type="term" value="C:plasma membrane"/>
    <property type="evidence" value="ECO:0007669"/>
    <property type="project" value="TreeGrafter"/>
</dbReference>
<dbReference type="GO" id="GO:0052621">
    <property type="term" value="F:diguanylate cyclase activity"/>
    <property type="evidence" value="ECO:0007669"/>
    <property type="project" value="UniProtKB-EC"/>
</dbReference>
<evidence type="ECO:0000256" key="4">
    <source>
        <dbReference type="SAM" id="Phobius"/>
    </source>
</evidence>
<dbReference type="PANTHER" id="PTHR45138">
    <property type="entry name" value="REGULATORY COMPONENTS OF SENSORY TRANSDUCTION SYSTEM"/>
    <property type="match status" value="1"/>
</dbReference>
<evidence type="ECO:0000256" key="3">
    <source>
        <dbReference type="SAM" id="MobiDB-lite"/>
    </source>
</evidence>
<feature type="region of interest" description="Disordered" evidence="3">
    <location>
        <begin position="372"/>
        <end position="404"/>
    </location>
</feature>
<sequence>MQTQILGLVTPLMALFFAATFVVFWRVGRLKRHVLGFGIAYALSAVGFLITHFSPGDAVYVFHATQLFYALGSIVLLASVCERAGKPLHLPSMAVVYVITALTMGLAVSFSNDVGPRLVIVNMGYGVMFAMGVTTLLSARRRDAFDIAIIAIMAFQTADFLVRPSLTLLFERSIPAEVYRDSIYYSLIGLVLGVKGVTTGMVLIGAAIAEWTAALRENSERDPLSGLRNRGSFEQSIRALLSRAQTEGRPLSLVVADIDHFKQVNDIWGHQAGDQAISNIGRLIDEMIREGDTAGRIGGEEFCIAIWNCENDPALRLAERIRLAFMDIQHSGLSEDIRLTASFGVATAREGESYEKLFARADTALYMAKSNGRNRVENAGERRREEAVPDQEAKPVELNRAAAG</sequence>
<proteinExistence type="predicted"/>
<dbReference type="FunFam" id="3.30.70.270:FF:000001">
    <property type="entry name" value="Diguanylate cyclase domain protein"/>
    <property type="match status" value="1"/>
</dbReference>
<dbReference type="GO" id="GO:0043709">
    <property type="term" value="P:cell adhesion involved in single-species biofilm formation"/>
    <property type="evidence" value="ECO:0007669"/>
    <property type="project" value="TreeGrafter"/>
</dbReference>
<keyword evidence="4" id="KW-1133">Transmembrane helix</keyword>
<dbReference type="RefSeq" id="WP_074205457.1">
    <property type="nucleotide sequence ID" value="NZ_FSQW01000002.1"/>
</dbReference>
<dbReference type="AlphaFoldDB" id="A0A1N6FJY5"/>
<dbReference type="SMART" id="SM00267">
    <property type="entry name" value="GGDEF"/>
    <property type="match status" value="1"/>
</dbReference>
<dbReference type="SUPFAM" id="SSF55073">
    <property type="entry name" value="Nucleotide cyclase"/>
    <property type="match status" value="1"/>
</dbReference>
<feature type="transmembrane region" description="Helical" evidence="4">
    <location>
        <begin position="60"/>
        <end position="81"/>
    </location>
</feature>
<evidence type="ECO:0000313" key="6">
    <source>
        <dbReference type="EMBL" id="SIN95572.1"/>
    </source>
</evidence>